<dbReference type="Proteomes" id="UP001215461">
    <property type="component" value="Unassembled WGS sequence"/>
</dbReference>
<dbReference type="EMBL" id="JAANXN010000007">
    <property type="protein sequence ID" value="MDF8371244.1"/>
    <property type="molecule type" value="Genomic_DNA"/>
</dbReference>
<evidence type="ECO:0000313" key="2">
    <source>
        <dbReference type="EMBL" id="MDF8371244.1"/>
    </source>
</evidence>
<protein>
    <recommendedName>
        <fullName evidence="4">Type II secretion system protein</fullName>
    </recommendedName>
</protein>
<reference evidence="2 3" key="1">
    <citation type="submission" date="2020-03" db="EMBL/GenBank/DDBJ databases">
        <title>Comparative genomics of Weissella paramesenteroides.</title>
        <authorList>
            <person name="Kant R."/>
            <person name="Takala T."/>
            <person name="Saris P."/>
        </authorList>
    </citation>
    <scope>NUCLEOTIDE SEQUENCE [LARGE SCALE GENOMIC DNA]</scope>
    <source>
        <strain evidence="2 3">SJ27-4</strain>
    </source>
</reference>
<accession>A0A5M9EQ26</accession>
<feature type="transmembrane region" description="Helical" evidence="1">
    <location>
        <begin position="7"/>
        <end position="28"/>
    </location>
</feature>
<evidence type="ECO:0000256" key="1">
    <source>
        <dbReference type="SAM" id="Phobius"/>
    </source>
</evidence>
<evidence type="ECO:0008006" key="4">
    <source>
        <dbReference type="Google" id="ProtNLM"/>
    </source>
</evidence>
<dbReference type="KEGG" id="wpa:CO680_01905"/>
<keyword evidence="1" id="KW-1133">Transmembrane helix</keyword>
<dbReference type="RefSeq" id="WP_002828525.1">
    <property type="nucleotide sequence ID" value="NZ_CABKOP010000011.1"/>
</dbReference>
<keyword evidence="1" id="KW-0812">Transmembrane</keyword>
<name>A0A5M9EQ26_WEIPA</name>
<keyword evidence="1" id="KW-0472">Membrane</keyword>
<gene>
    <name evidence="2" type="ORF">G9403_06250</name>
</gene>
<dbReference type="AlphaFoldDB" id="A0A5M9EQ26"/>
<proteinExistence type="predicted"/>
<evidence type="ECO:0000313" key="3">
    <source>
        <dbReference type="Proteomes" id="UP001215461"/>
    </source>
</evidence>
<organism evidence="2 3">
    <name type="scientific">Weissella paramesenteroides</name>
    <name type="common">Leuconostoc paramesenteroides</name>
    <dbReference type="NCBI Taxonomy" id="1249"/>
    <lineage>
        <taxon>Bacteria</taxon>
        <taxon>Bacillati</taxon>
        <taxon>Bacillota</taxon>
        <taxon>Bacilli</taxon>
        <taxon>Lactobacillales</taxon>
        <taxon>Lactobacillaceae</taxon>
        <taxon>Weissella</taxon>
    </lineage>
</organism>
<comment type="caution">
    <text evidence="2">The sequence shown here is derived from an EMBL/GenBank/DDBJ whole genome shotgun (WGS) entry which is preliminary data.</text>
</comment>
<sequence length="97" mass="11662">MVKKRKAIILVQTVTLSFCLLAGLTMWLQRQVEQQNLRKQEYQYWLGRYQAVQYIRSCKEIKADKRLFVLPRVVVITKDYYIVKVTELQSVRVPRKK</sequence>